<evidence type="ECO:0000313" key="1">
    <source>
        <dbReference type="EMBL" id="STI81938.1"/>
    </source>
</evidence>
<name>A0A376TYU6_ECOLX</name>
<dbReference type="EC" id="2.4.1.12" evidence="1"/>
<dbReference type="Proteomes" id="UP000254079">
    <property type="component" value="Unassembled WGS sequence"/>
</dbReference>
<reference evidence="1 2" key="1">
    <citation type="submission" date="2018-06" db="EMBL/GenBank/DDBJ databases">
        <authorList>
            <consortium name="Pathogen Informatics"/>
            <person name="Doyle S."/>
        </authorList>
    </citation>
    <scope>NUCLEOTIDE SEQUENCE [LARGE SCALE GENOMIC DNA]</scope>
    <source>
        <strain evidence="1 2">NCTC8622</strain>
    </source>
</reference>
<proteinExistence type="predicted"/>
<accession>A0A376TYU6</accession>
<keyword evidence="1" id="KW-0328">Glycosyltransferase</keyword>
<keyword evidence="1" id="KW-0808">Transferase</keyword>
<dbReference type="AlphaFoldDB" id="A0A376TYU6"/>
<protein>
    <submittedName>
        <fullName evidence="1">Cellulose synthase catalytic subunit</fullName>
        <ecNumber evidence="1">2.4.1.12</ecNumber>
    </submittedName>
</protein>
<organism evidence="1 2">
    <name type="scientific">Escherichia coli</name>
    <dbReference type="NCBI Taxonomy" id="562"/>
    <lineage>
        <taxon>Bacteria</taxon>
        <taxon>Pseudomonadati</taxon>
        <taxon>Pseudomonadota</taxon>
        <taxon>Gammaproteobacteria</taxon>
        <taxon>Enterobacterales</taxon>
        <taxon>Enterobacteriaceae</taxon>
        <taxon>Escherichia</taxon>
    </lineage>
</organism>
<dbReference type="EMBL" id="UGCP01000002">
    <property type="protein sequence ID" value="STI81938.1"/>
    <property type="molecule type" value="Genomic_DNA"/>
</dbReference>
<sequence length="43" mass="4770">MKSTKRCWRGNIAPPTLVALINPHKGKFNVTAKGGLVEEEYVD</sequence>
<gene>
    <name evidence="1" type="primary">bcsA_2</name>
    <name evidence="1" type="ORF">NCTC8622_00883</name>
</gene>
<evidence type="ECO:0000313" key="2">
    <source>
        <dbReference type="Proteomes" id="UP000254079"/>
    </source>
</evidence>
<dbReference type="GO" id="GO:0016760">
    <property type="term" value="F:cellulose synthase (UDP-forming) activity"/>
    <property type="evidence" value="ECO:0007669"/>
    <property type="project" value="UniProtKB-EC"/>
</dbReference>